<name>A0A396H8Q0_MEDTR</name>
<reference evidence="3" key="1">
    <citation type="journal article" date="2018" name="Nat. Plants">
        <title>Whole-genome landscape of Medicago truncatula symbiotic genes.</title>
        <authorList>
            <person name="Pecrix Y."/>
            <person name="Staton S.E."/>
            <person name="Sallet E."/>
            <person name="Lelandais-Briere C."/>
            <person name="Moreau S."/>
            <person name="Carrere S."/>
            <person name="Blein T."/>
            <person name="Jardinaud M.F."/>
            <person name="Latrasse D."/>
            <person name="Zouine M."/>
            <person name="Zahm M."/>
            <person name="Kreplak J."/>
            <person name="Mayjonade B."/>
            <person name="Satge C."/>
            <person name="Perez M."/>
            <person name="Cauet S."/>
            <person name="Marande W."/>
            <person name="Chantry-Darmon C."/>
            <person name="Lopez-Roques C."/>
            <person name="Bouchez O."/>
            <person name="Berard A."/>
            <person name="Debelle F."/>
            <person name="Munos S."/>
            <person name="Bendahmane A."/>
            <person name="Berges H."/>
            <person name="Niebel A."/>
            <person name="Buitink J."/>
            <person name="Frugier F."/>
            <person name="Benhamed M."/>
            <person name="Crespi M."/>
            <person name="Gouzy J."/>
            <person name="Gamas P."/>
        </authorList>
    </citation>
    <scope>NUCLEOTIDE SEQUENCE [LARGE SCALE GENOMIC DNA]</scope>
    <source>
        <strain evidence="3">cv. Jemalong A17</strain>
    </source>
</reference>
<evidence type="ECO:0000256" key="1">
    <source>
        <dbReference type="SAM" id="SignalP"/>
    </source>
</evidence>
<feature type="signal peptide" evidence="1">
    <location>
        <begin position="1"/>
        <end position="17"/>
    </location>
</feature>
<feature type="chain" id="PRO_5017434659" description="Transmembrane protein" evidence="1">
    <location>
        <begin position="18"/>
        <end position="54"/>
    </location>
</feature>
<dbReference type="Gramene" id="rna42169">
    <property type="protein sequence ID" value="RHN47555.1"/>
    <property type="gene ID" value="gene42169"/>
</dbReference>
<comment type="caution">
    <text evidence="2">The sequence shown here is derived from an EMBL/GenBank/DDBJ whole genome shotgun (WGS) entry which is preliminary data.</text>
</comment>
<dbReference type="EMBL" id="PSQE01000007">
    <property type="protein sequence ID" value="RHN47555.1"/>
    <property type="molecule type" value="Genomic_DNA"/>
</dbReference>
<gene>
    <name evidence="2" type="ORF">MtrunA17_Chr7g0254241</name>
</gene>
<keyword evidence="1" id="KW-0732">Signal</keyword>
<organism evidence="2 3">
    <name type="scientific">Medicago truncatula</name>
    <name type="common">Barrel medic</name>
    <name type="synonym">Medicago tribuloides</name>
    <dbReference type="NCBI Taxonomy" id="3880"/>
    <lineage>
        <taxon>Eukaryota</taxon>
        <taxon>Viridiplantae</taxon>
        <taxon>Streptophyta</taxon>
        <taxon>Embryophyta</taxon>
        <taxon>Tracheophyta</taxon>
        <taxon>Spermatophyta</taxon>
        <taxon>Magnoliopsida</taxon>
        <taxon>eudicotyledons</taxon>
        <taxon>Gunneridae</taxon>
        <taxon>Pentapetalae</taxon>
        <taxon>rosids</taxon>
        <taxon>fabids</taxon>
        <taxon>Fabales</taxon>
        <taxon>Fabaceae</taxon>
        <taxon>Papilionoideae</taxon>
        <taxon>50 kb inversion clade</taxon>
        <taxon>NPAAA clade</taxon>
        <taxon>Hologalegina</taxon>
        <taxon>IRL clade</taxon>
        <taxon>Trifolieae</taxon>
        <taxon>Medicago</taxon>
    </lineage>
</organism>
<evidence type="ECO:0000313" key="2">
    <source>
        <dbReference type="EMBL" id="RHN47555.1"/>
    </source>
</evidence>
<sequence>MFLLLLRWLLMIRGRRERDEGERRRGYFCPFPSHFANLMTGQRLTGSMDEILND</sequence>
<accession>A0A396H8Q0</accession>
<dbReference type="Proteomes" id="UP000265566">
    <property type="component" value="Chromosome 7"/>
</dbReference>
<protein>
    <recommendedName>
        <fullName evidence="4">Transmembrane protein</fullName>
    </recommendedName>
</protein>
<evidence type="ECO:0008006" key="4">
    <source>
        <dbReference type="Google" id="ProtNLM"/>
    </source>
</evidence>
<evidence type="ECO:0000313" key="3">
    <source>
        <dbReference type="Proteomes" id="UP000265566"/>
    </source>
</evidence>
<dbReference type="AlphaFoldDB" id="A0A396H8Q0"/>
<proteinExistence type="predicted"/>